<keyword evidence="3" id="KW-1185">Reference proteome</keyword>
<evidence type="ECO:0000313" key="3">
    <source>
        <dbReference type="Proteomes" id="UP001497457"/>
    </source>
</evidence>
<dbReference type="SUPFAM" id="SSF81383">
    <property type="entry name" value="F-box domain"/>
    <property type="match status" value="1"/>
</dbReference>
<dbReference type="EMBL" id="OZ075117">
    <property type="protein sequence ID" value="CAL5082879.1"/>
    <property type="molecule type" value="Genomic_DNA"/>
</dbReference>
<dbReference type="InterPro" id="IPR036047">
    <property type="entry name" value="F-box-like_dom_sf"/>
</dbReference>
<dbReference type="PANTHER" id="PTHR31264:SF11">
    <property type="entry name" value="OS07G0555100 PROTEIN"/>
    <property type="match status" value="1"/>
</dbReference>
<dbReference type="Gene3D" id="1.20.1280.50">
    <property type="match status" value="1"/>
</dbReference>
<sequence length="408" mass="45273">MTSPEQPIAGNRQARSISTLPDELLAEIFLRLPTPADLARASATCSVFHRIVADRSFLRRFRAIRPPPLLGFATYDGFHTAQLPHPSAPLARALAAAADFSYAFIPRERSSSCFTRDIRHGRVLVEFRPQDLVDPDGLMLDRVLVGKVQLAVCDPLSRRYVLIPAIPDELTAQHGCLFQTCVLLAPTGEDDEETSFRVICMSWSKTKLFLFVFSSITGQWCIAASPCWGTLGTGVPSSRFCDDEFFCLADARGRLYIMLPWSAKLVILDTLSMEFSMTNNIPSSPNAHPRIVVSADGSLRMVLLRQHNEDDSIAQSHILKLNDGEPSGEWQLESNIPLPGQYTYYVLGVTEGFLFLGAHNSLQSLDEYFSLDVKTSELKKVCGMKQDLLPYVVGAYFGFPPSMSEPCL</sequence>
<evidence type="ECO:0000313" key="2">
    <source>
        <dbReference type="EMBL" id="CAL5082879.1"/>
    </source>
</evidence>
<dbReference type="SMART" id="SM00256">
    <property type="entry name" value="FBOX"/>
    <property type="match status" value="1"/>
</dbReference>
<name>A0ABC9FY99_9POAL</name>
<feature type="domain" description="F-box" evidence="1">
    <location>
        <begin position="14"/>
        <end position="61"/>
    </location>
</feature>
<dbReference type="InterPro" id="IPR001810">
    <property type="entry name" value="F-box_dom"/>
</dbReference>
<dbReference type="PROSITE" id="PS50181">
    <property type="entry name" value="FBOX"/>
    <property type="match status" value="1"/>
</dbReference>
<dbReference type="AlphaFoldDB" id="A0ABC9FY99"/>
<dbReference type="CDD" id="cd09917">
    <property type="entry name" value="F-box_SF"/>
    <property type="match status" value="1"/>
</dbReference>
<protein>
    <recommendedName>
        <fullName evidence="1">F-box domain-containing protein</fullName>
    </recommendedName>
</protein>
<dbReference type="PANTHER" id="PTHR31264">
    <property type="entry name" value="OS07G0554500 PROTEIN-RELATED"/>
    <property type="match status" value="1"/>
</dbReference>
<organism evidence="2 3">
    <name type="scientific">Urochloa decumbens</name>
    <dbReference type="NCBI Taxonomy" id="240449"/>
    <lineage>
        <taxon>Eukaryota</taxon>
        <taxon>Viridiplantae</taxon>
        <taxon>Streptophyta</taxon>
        <taxon>Embryophyta</taxon>
        <taxon>Tracheophyta</taxon>
        <taxon>Spermatophyta</taxon>
        <taxon>Magnoliopsida</taxon>
        <taxon>Liliopsida</taxon>
        <taxon>Poales</taxon>
        <taxon>Poaceae</taxon>
        <taxon>PACMAD clade</taxon>
        <taxon>Panicoideae</taxon>
        <taxon>Panicodae</taxon>
        <taxon>Paniceae</taxon>
        <taxon>Melinidinae</taxon>
        <taxon>Urochloa</taxon>
    </lineage>
</organism>
<dbReference type="Proteomes" id="UP001497457">
    <property type="component" value="Chromosome 7b"/>
</dbReference>
<reference evidence="2" key="1">
    <citation type="submission" date="2024-10" db="EMBL/GenBank/DDBJ databases">
        <authorList>
            <person name="Ryan C."/>
        </authorList>
    </citation>
    <scope>NUCLEOTIDE SEQUENCE [LARGE SCALE GENOMIC DNA]</scope>
</reference>
<proteinExistence type="predicted"/>
<evidence type="ECO:0000259" key="1">
    <source>
        <dbReference type="PROSITE" id="PS50181"/>
    </source>
</evidence>
<dbReference type="Pfam" id="PF12937">
    <property type="entry name" value="F-box-like"/>
    <property type="match status" value="1"/>
</dbReference>
<gene>
    <name evidence="2" type="ORF">URODEC1_LOCUS109585</name>
</gene>
<accession>A0ABC9FY99</accession>